<evidence type="ECO:0000256" key="2">
    <source>
        <dbReference type="ARBA" id="ARBA00022801"/>
    </source>
</evidence>
<sequence length="154" mass="16343">MTQEHRGIEGIENEANEDRPHFGAILGFVHEQAPEGQAVIELVVRPEHCNRRGVIHGGVLMSLIDAAGLWAGVEKNEGLPSAATVGLNCSFLRGAKLGATTSLRAEAAVTRRGRSIHFASVSVYSLPENNLVATGQGIYSWSASPKPDTSATTQ</sequence>
<dbReference type="SUPFAM" id="SSF54637">
    <property type="entry name" value="Thioesterase/thiol ester dehydrase-isomerase"/>
    <property type="match status" value="1"/>
</dbReference>
<dbReference type="Proteomes" id="UP000001225">
    <property type="component" value="Chromosome"/>
</dbReference>
<keyword evidence="2" id="KW-0378">Hydrolase</keyword>
<dbReference type="PANTHER" id="PTHR21660:SF1">
    <property type="entry name" value="ACYL-COENZYME A THIOESTERASE 13"/>
    <property type="match status" value="1"/>
</dbReference>
<dbReference type="KEGG" id="bpt:Bpet1235"/>
<evidence type="ECO:0000256" key="1">
    <source>
        <dbReference type="ARBA" id="ARBA00008324"/>
    </source>
</evidence>
<dbReference type="CDD" id="cd03443">
    <property type="entry name" value="PaaI_thioesterase"/>
    <property type="match status" value="1"/>
</dbReference>
<evidence type="ECO:0000259" key="3">
    <source>
        <dbReference type="Pfam" id="PF03061"/>
    </source>
</evidence>
<reference evidence="4 5" key="1">
    <citation type="journal article" date="2008" name="BMC Genomics">
        <title>The missing link: Bordetella petrii is endowed with both the metabolic versatility of environmental bacteria and virulence traits of pathogenic Bordetellae.</title>
        <authorList>
            <person name="Gross R."/>
            <person name="Guzman C.A."/>
            <person name="Sebaihia M."/>
            <person name="Martins Dos Santos V.A."/>
            <person name="Pieper D.H."/>
            <person name="Koebnik R."/>
            <person name="Lechner M."/>
            <person name="Bartels D."/>
            <person name="Buhrmester J."/>
            <person name="Choudhuri J.V."/>
            <person name="Ebensen T."/>
            <person name="Gaigalat L."/>
            <person name="Herrmann S."/>
            <person name="Khachane A.N."/>
            <person name="Larisch C."/>
            <person name="Link S."/>
            <person name="Linke B."/>
            <person name="Meyer F."/>
            <person name="Mormann S."/>
            <person name="Nakunst D."/>
            <person name="Rueckert C."/>
            <person name="Schneiker-Bekel S."/>
            <person name="Schulze K."/>
            <person name="Vorhoelter F.J."/>
            <person name="Yevsa T."/>
            <person name="Engle J.T."/>
            <person name="Goldman W.E."/>
            <person name="Puehler A."/>
            <person name="Goebel U.B."/>
            <person name="Goesmann A."/>
            <person name="Bloecker H."/>
            <person name="Kaiser O."/>
            <person name="Martinez-Arias R."/>
        </authorList>
    </citation>
    <scope>NUCLEOTIDE SEQUENCE [LARGE SCALE GENOMIC DNA]</scope>
    <source>
        <strain evidence="5">ATCC BAA-461 / DSM 12804 / CCUG 43448 / CIP 107267 / Se-1111R</strain>
    </source>
</reference>
<organism evidence="4 5">
    <name type="scientific">Bordetella petrii (strain ATCC BAA-461 / DSM 12804 / CCUG 43448 / CIP 107267 / Se-1111R)</name>
    <dbReference type="NCBI Taxonomy" id="340100"/>
    <lineage>
        <taxon>Bacteria</taxon>
        <taxon>Pseudomonadati</taxon>
        <taxon>Pseudomonadota</taxon>
        <taxon>Betaproteobacteria</taxon>
        <taxon>Burkholderiales</taxon>
        <taxon>Alcaligenaceae</taxon>
        <taxon>Bordetella</taxon>
    </lineage>
</organism>
<dbReference type="STRING" id="94624.Bpet1235"/>
<dbReference type="eggNOG" id="COG2050">
    <property type="taxonomic scope" value="Bacteria"/>
</dbReference>
<feature type="domain" description="Thioesterase" evidence="3">
    <location>
        <begin position="53"/>
        <end position="126"/>
    </location>
</feature>
<keyword evidence="5" id="KW-1185">Reference proteome</keyword>
<dbReference type="EMBL" id="AM902716">
    <property type="protein sequence ID" value="CAP41569.1"/>
    <property type="molecule type" value="Genomic_DNA"/>
</dbReference>
<dbReference type="PANTHER" id="PTHR21660">
    <property type="entry name" value="THIOESTERASE SUPERFAMILY MEMBER-RELATED"/>
    <property type="match status" value="1"/>
</dbReference>
<dbReference type="InterPro" id="IPR039298">
    <property type="entry name" value="ACOT13"/>
</dbReference>
<dbReference type="InterPro" id="IPR003736">
    <property type="entry name" value="PAAI_dom"/>
</dbReference>
<proteinExistence type="inferred from homology"/>
<evidence type="ECO:0000313" key="5">
    <source>
        <dbReference type="Proteomes" id="UP000001225"/>
    </source>
</evidence>
<evidence type="ECO:0000313" key="4">
    <source>
        <dbReference type="EMBL" id="CAP41569.1"/>
    </source>
</evidence>
<accession>A9ICI1</accession>
<comment type="similarity">
    <text evidence="1">Belongs to the thioesterase PaaI family.</text>
</comment>
<dbReference type="Gene3D" id="3.10.129.10">
    <property type="entry name" value="Hotdog Thioesterase"/>
    <property type="match status" value="1"/>
</dbReference>
<dbReference type="InterPro" id="IPR006683">
    <property type="entry name" value="Thioestr_dom"/>
</dbReference>
<dbReference type="InterPro" id="IPR029069">
    <property type="entry name" value="HotDog_dom_sf"/>
</dbReference>
<dbReference type="Pfam" id="PF03061">
    <property type="entry name" value="4HBT"/>
    <property type="match status" value="1"/>
</dbReference>
<dbReference type="GO" id="GO:0047617">
    <property type="term" value="F:fatty acyl-CoA hydrolase activity"/>
    <property type="evidence" value="ECO:0007669"/>
    <property type="project" value="InterPro"/>
</dbReference>
<dbReference type="NCBIfam" id="TIGR00369">
    <property type="entry name" value="unchar_dom_1"/>
    <property type="match status" value="1"/>
</dbReference>
<dbReference type="AlphaFoldDB" id="A9ICI1"/>
<protein>
    <submittedName>
        <fullName evidence="4">Thioesterase superfamily member 2</fullName>
    </submittedName>
</protein>
<name>A9ICI1_BORPD</name>
<gene>
    <name evidence="4" type="ordered locus">Bpet1235</name>
</gene>